<gene>
    <name evidence="1" type="ORF">BG011_007096</name>
</gene>
<name>A0A9P6PTL5_9FUNG</name>
<sequence length="182" mass="21396">MTTLEKYVWKRLPVPRAIVIQDKDSTREASGIENDETLQMETLDHRELLQSLARPEFPSTPHPVHADIALWLSDKEPRYLITTLFTDVGGYNEEQRKRQRGYSRSTVKTSAQEMRDHLEDIRDKDFSPANYSKRGYALYGFHLQQLGFKMKELNAAVKYRRLDESKLPTAWDARKAFDKEYR</sequence>
<evidence type="ECO:0000313" key="2">
    <source>
        <dbReference type="Proteomes" id="UP000726737"/>
    </source>
</evidence>
<keyword evidence="2" id="KW-1185">Reference proteome</keyword>
<accession>A0A9P6PTL5</accession>
<dbReference type="OrthoDB" id="2441991at2759"/>
<evidence type="ECO:0000313" key="1">
    <source>
        <dbReference type="EMBL" id="KAG0252259.1"/>
    </source>
</evidence>
<dbReference type="EMBL" id="JAAAJA010000532">
    <property type="protein sequence ID" value="KAG0252259.1"/>
    <property type="molecule type" value="Genomic_DNA"/>
</dbReference>
<dbReference type="AlphaFoldDB" id="A0A9P6PTL5"/>
<protein>
    <submittedName>
        <fullName evidence="1">Uncharacterized protein</fullName>
    </submittedName>
</protein>
<proteinExistence type="predicted"/>
<comment type="caution">
    <text evidence="1">The sequence shown here is derived from an EMBL/GenBank/DDBJ whole genome shotgun (WGS) entry which is preliminary data.</text>
</comment>
<dbReference type="Proteomes" id="UP000726737">
    <property type="component" value="Unassembled WGS sequence"/>
</dbReference>
<organism evidence="1 2">
    <name type="scientific">Mortierella polycephala</name>
    <dbReference type="NCBI Taxonomy" id="41804"/>
    <lineage>
        <taxon>Eukaryota</taxon>
        <taxon>Fungi</taxon>
        <taxon>Fungi incertae sedis</taxon>
        <taxon>Mucoromycota</taxon>
        <taxon>Mortierellomycotina</taxon>
        <taxon>Mortierellomycetes</taxon>
        <taxon>Mortierellales</taxon>
        <taxon>Mortierellaceae</taxon>
        <taxon>Mortierella</taxon>
    </lineage>
</organism>
<reference evidence="1" key="1">
    <citation type="journal article" date="2020" name="Fungal Divers.">
        <title>Resolving the Mortierellaceae phylogeny through synthesis of multi-gene phylogenetics and phylogenomics.</title>
        <authorList>
            <person name="Vandepol N."/>
            <person name="Liber J."/>
            <person name="Desiro A."/>
            <person name="Na H."/>
            <person name="Kennedy M."/>
            <person name="Barry K."/>
            <person name="Grigoriev I.V."/>
            <person name="Miller A.N."/>
            <person name="O'Donnell K."/>
            <person name="Stajich J.E."/>
            <person name="Bonito G."/>
        </authorList>
    </citation>
    <scope>NUCLEOTIDE SEQUENCE</scope>
    <source>
        <strain evidence="1">KOD948</strain>
    </source>
</reference>